<gene>
    <name evidence="15" type="ORF">NSA23_12675</name>
</gene>
<dbReference type="InterPro" id="IPR015947">
    <property type="entry name" value="PUA-like_sf"/>
</dbReference>
<evidence type="ECO:0000256" key="8">
    <source>
        <dbReference type="ARBA" id="ARBA00022679"/>
    </source>
</evidence>
<evidence type="ECO:0000256" key="5">
    <source>
        <dbReference type="ARBA" id="ARBA00022490"/>
    </source>
</evidence>
<keyword evidence="8 12" id="KW-0808">Transferase</keyword>
<keyword evidence="9 12" id="KW-0949">S-adenosyl-L-methionine</keyword>
<evidence type="ECO:0000256" key="1">
    <source>
        <dbReference type="ARBA" id="ARBA00004496"/>
    </source>
</evidence>
<dbReference type="RefSeq" id="WP_042680778.1">
    <property type="nucleotide sequence ID" value="NZ_CABKTM010000022.1"/>
</dbReference>
<evidence type="ECO:0000256" key="2">
    <source>
        <dbReference type="ARBA" id="ARBA00005528"/>
    </source>
</evidence>
<evidence type="ECO:0000256" key="11">
    <source>
        <dbReference type="ARBA" id="ARBA00047944"/>
    </source>
</evidence>
<dbReference type="InterPro" id="IPR029026">
    <property type="entry name" value="tRNA_m1G_MTases_N"/>
</dbReference>
<dbReference type="Proteomes" id="UP001142078">
    <property type="component" value="Unassembled WGS sequence"/>
</dbReference>
<evidence type="ECO:0000259" key="14">
    <source>
        <dbReference type="Pfam" id="PF20260"/>
    </source>
</evidence>
<dbReference type="InterPro" id="IPR006700">
    <property type="entry name" value="RsmE"/>
</dbReference>
<keyword evidence="6 12" id="KW-0698">rRNA processing</keyword>
<dbReference type="AlphaFoldDB" id="A0A9X2MJV8"/>
<comment type="function">
    <text evidence="10 12">Specifically methylates the N3 position of the uracil ring of uridine 1498 (m3U1498) in 16S rRNA. Acts on the fully assembled 30S ribosomal subunit.</text>
</comment>
<evidence type="ECO:0000256" key="7">
    <source>
        <dbReference type="ARBA" id="ARBA00022603"/>
    </source>
</evidence>
<dbReference type="PANTHER" id="PTHR30027">
    <property type="entry name" value="RIBOSOMAL RNA SMALL SUBUNIT METHYLTRANSFERASE E"/>
    <property type="match status" value="1"/>
</dbReference>
<dbReference type="InterPro" id="IPR046886">
    <property type="entry name" value="RsmE_MTase_dom"/>
</dbReference>
<feature type="domain" description="Ribosomal RNA small subunit methyltransferase E PUA-like" evidence="14">
    <location>
        <begin position="18"/>
        <end position="64"/>
    </location>
</feature>
<sequence>MNRFFIDKENISKEYITIEGENIKHIKNVIRLKEGDKIEISSEGILYICNIYRIENKKVIAKILHREFGNHEPPISIILYQGLPKSSKMDFIVQKATEIGVKEIYPIITNRTVVKIDNNKKEKNKVDRWNKISEEAAKQSKRDIIPKVNSVLSFKEMINILKDEENILVPYENQEGIGIKDIIKKISNKKIHVIIGPEGGFEEEEIEELKDIGSNTVSLGPRILRTETAGIVALSILLYELGDM</sequence>
<dbReference type="OrthoDB" id="9815641at2"/>
<evidence type="ECO:0000256" key="4">
    <source>
        <dbReference type="ARBA" id="ARBA00013673"/>
    </source>
</evidence>
<evidence type="ECO:0000256" key="10">
    <source>
        <dbReference type="ARBA" id="ARBA00025699"/>
    </source>
</evidence>
<keyword evidence="5 12" id="KW-0963">Cytoplasm</keyword>
<dbReference type="PIRSF" id="PIRSF015601">
    <property type="entry name" value="MTase_slr0722"/>
    <property type="match status" value="1"/>
</dbReference>
<dbReference type="GO" id="GO:0005737">
    <property type="term" value="C:cytoplasm"/>
    <property type="evidence" value="ECO:0007669"/>
    <property type="project" value="UniProtKB-SubCell"/>
</dbReference>
<keyword evidence="7 12" id="KW-0489">Methyltransferase</keyword>
<dbReference type="InterPro" id="IPR046887">
    <property type="entry name" value="RsmE_PUA-like"/>
</dbReference>
<dbReference type="Pfam" id="PF20260">
    <property type="entry name" value="PUA_4"/>
    <property type="match status" value="1"/>
</dbReference>
<comment type="caution">
    <text evidence="15">The sequence shown here is derived from an EMBL/GenBank/DDBJ whole genome shotgun (WGS) entry which is preliminary data.</text>
</comment>
<comment type="similarity">
    <text evidence="2 12">Belongs to the RNA methyltransferase RsmE family.</text>
</comment>
<proteinExistence type="inferred from homology"/>
<evidence type="ECO:0000313" key="15">
    <source>
        <dbReference type="EMBL" id="MCR2044959.1"/>
    </source>
</evidence>
<dbReference type="CDD" id="cd18084">
    <property type="entry name" value="RsmE-like"/>
    <property type="match status" value="1"/>
</dbReference>
<dbReference type="GO" id="GO:0070042">
    <property type="term" value="F:rRNA (uridine-N3-)-methyltransferase activity"/>
    <property type="evidence" value="ECO:0007669"/>
    <property type="project" value="TreeGrafter"/>
</dbReference>
<dbReference type="EMBL" id="JANJZL010000010">
    <property type="protein sequence ID" value="MCR2044959.1"/>
    <property type="molecule type" value="Genomic_DNA"/>
</dbReference>
<evidence type="ECO:0000256" key="6">
    <source>
        <dbReference type="ARBA" id="ARBA00022552"/>
    </source>
</evidence>
<dbReference type="Gene3D" id="3.40.1280.10">
    <property type="match status" value="1"/>
</dbReference>
<keyword evidence="16" id="KW-1185">Reference proteome</keyword>
<feature type="domain" description="Ribosomal RNA small subunit methyltransferase E methyltransferase" evidence="13">
    <location>
        <begin position="72"/>
        <end position="237"/>
    </location>
</feature>
<evidence type="ECO:0000256" key="12">
    <source>
        <dbReference type="PIRNR" id="PIRNR015601"/>
    </source>
</evidence>
<name>A0A9X2MJV8_9FIRM</name>
<dbReference type="InterPro" id="IPR029028">
    <property type="entry name" value="Alpha/beta_knot_MTases"/>
</dbReference>
<dbReference type="SUPFAM" id="SSF75217">
    <property type="entry name" value="alpha/beta knot"/>
    <property type="match status" value="1"/>
</dbReference>
<dbReference type="GO" id="GO:0070475">
    <property type="term" value="P:rRNA base methylation"/>
    <property type="evidence" value="ECO:0007669"/>
    <property type="project" value="TreeGrafter"/>
</dbReference>
<dbReference type="EC" id="2.1.1.193" evidence="3 12"/>
<evidence type="ECO:0000256" key="9">
    <source>
        <dbReference type="ARBA" id="ARBA00022691"/>
    </source>
</evidence>
<dbReference type="NCBIfam" id="NF008692">
    <property type="entry name" value="PRK11713.1-5"/>
    <property type="match status" value="1"/>
</dbReference>
<evidence type="ECO:0000313" key="16">
    <source>
        <dbReference type="Proteomes" id="UP001142078"/>
    </source>
</evidence>
<organism evidence="15 16">
    <name type="scientific">Anaerosalibacter massiliensis</name>
    <dbReference type="NCBI Taxonomy" id="1347392"/>
    <lineage>
        <taxon>Bacteria</taxon>
        <taxon>Bacillati</taxon>
        <taxon>Bacillota</taxon>
        <taxon>Tissierellia</taxon>
        <taxon>Tissierellales</taxon>
        <taxon>Sporanaerobacteraceae</taxon>
        <taxon>Anaerosalibacter</taxon>
    </lineage>
</organism>
<comment type="subcellular location">
    <subcellularLocation>
        <location evidence="1 12">Cytoplasm</location>
    </subcellularLocation>
</comment>
<accession>A0A9X2MJV8</accession>
<reference evidence="15" key="1">
    <citation type="submission" date="2022-07" db="EMBL/GenBank/DDBJ databases">
        <title>Enhanced cultured diversity of the mouse gut microbiota enables custom-made synthetic communities.</title>
        <authorList>
            <person name="Afrizal A."/>
        </authorList>
    </citation>
    <scope>NUCLEOTIDE SEQUENCE</scope>
    <source>
        <strain evidence="15">DSM 29482</strain>
    </source>
</reference>
<protein>
    <recommendedName>
        <fullName evidence="4 12">Ribosomal RNA small subunit methyltransferase E</fullName>
        <ecNumber evidence="3 12">2.1.1.193</ecNumber>
    </recommendedName>
</protein>
<dbReference type="Pfam" id="PF04452">
    <property type="entry name" value="Methyltrans_RNA"/>
    <property type="match status" value="1"/>
</dbReference>
<dbReference type="NCBIfam" id="TIGR00046">
    <property type="entry name" value="RsmE family RNA methyltransferase"/>
    <property type="match status" value="1"/>
</dbReference>
<dbReference type="PANTHER" id="PTHR30027:SF3">
    <property type="entry name" value="16S RRNA (URACIL(1498)-N(3))-METHYLTRANSFERASE"/>
    <property type="match status" value="1"/>
</dbReference>
<evidence type="ECO:0000256" key="3">
    <source>
        <dbReference type="ARBA" id="ARBA00012328"/>
    </source>
</evidence>
<evidence type="ECO:0000259" key="13">
    <source>
        <dbReference type="Pfam" id="PF04452"/>
    </source>
</evidence>
<dbReference type="Gene3D" id="2.40.240.20">
    <property type="entry name" value="Hypothetical PUA domain-like, domain 1"/>
    <property type="match status" value="1"/>
</dbReference>
<comment type="catalytic activity">
    <reaction evidence="11 12">
        <text>uridine(1498) in 16S rRNA + S-adenosyl-L-methionine = N(3)-methyluridine(1498) in 16S rRNA + S-adenosyl-L-homocysteine + H(+)</text>
        <dbReference type="Rhea" id="RHEA:42920"/>
        <dbReference type="Rhea" id="RHEA-COMP:10283"/>
        <dbReference type="Rhea" id="RHEA-COMP:10284"/>
        <dbReference type="ChEBI" id="CHEBI:15378"/>
        <dbReference type="ChEBI" id="CHEBI:57856"/>
        <dbReference type="ChEBI" id="CHEBI:59789"/>
        <dbReference type="ChEBI" id="CHEBI:65315"/>
        <dbReference type="ChEBI" id="CHEBI:74502"/>
        <dbReference type="EC" id="2.1.1.193"/>
    </reaction>
</comment>
<dbReference type="SUPFAM" id="SSF88697">
    <property type="entry name" value="PUA domain-like"/>
    <property type="match status" value="1"/>
</dbReference>